<reference evidence="2 3" key="1">
    <citation type="submission" date="2016-10" db="EMBL/GenBank/DDBJ databases">
        <authorList>
            <person name="de Groot N.N."/>
        </authorList>
    </citation>
    <scope>NUCLEOTIDE SEQUENCE [LARGE SCALE GENOMIC DNA]</scope>
    <source>
        <strain evidence="2 3">CGMCC 1.10434</strain>
    </source>
</reference>
<dbReference type="Proteomes" id="UP000199300">
    <property type="component" value="Unassembled WGS sequence"/>
</dbReference>
<keyword evidence="3" id="KW-1185">Reference proteome</keyword>
<evidence type="ECO:0000313" key="3">
    <source>
        <dbReference type="Proteomes" id="UP000199300"/>
    </source>
</evidence>
<sequence length="325" mass="37300">MHRIIFFTKLLTFTRRQGLSFFIEVKSMQIIIEDTVKQYDQLFSIAEGREDYFRYTMMKPFKQMWDSINVPLKAKQYDGYDVLVATKMLGYLDVLETELGRQGLTQFKELHILETAQQALNNCVTYLNKNQLHLKADRLRFGAYLADPDKLKLQRGYCGFGGIPGFIQISLFPNTYNSPRLPAVIAHEFHHNIRFSYFNWDHGNVTVGDYLIIEGLAEAFAKELYGEAYLGPWVTALDEEDLLYSMEIIKDALAIKGFAEVSSYMFGDEIAKEHSYHPVGLSPFAGYAVGYHVVQNFLKINKVSVREATLLSTNEILANCNFLTK</sequence>
<gene>
    <name evidence="2" type="ORF">SAMN04488134_10393</name>
</gene>
<dbReference type="InterPro" id="IPR018728">
    <property type="entry name" value="DUF2268"/>
</dbReference>
<dbReference type="STRING" id="872970.SAMN04488134_10393"/>
<feature type="domain" description="DUF2268" evidence="1">
    <location>
        <begin position="114"/>
        <end position="317"/>
    </location>
</feature>
<dbReference type="EMBL" id="FODJ01000003">
    <property type="protein sequence ID" value="SEO00480.1"/>
    <property type="molecule type" value="Genomic_DNA"/>
</dbReference>
<accession>A0A1H8L5J9</accession>
<dbReference type="AlphaFoldDB" id="A0A1H8L5J9"/>
<dbReference type="Pfam" id="PF10026">
    <property type="entry name" value="DUF2268"/>
    <property type="match status" value="1"/>
</dbReference>
<protein>
    <submittedName>
        <fullName evidence="2">Uncharacterized protein YjaZ</fullName>
    </submittedName>
</protein>
<evidence type="ECO:0000259" key="1">
    <source>
        <dbReference type="Pfam" id="PF10026"/>
    </source>
</evidence>
<evidence type="ECO:0000313" key="2">
    <source>
        <dbReference type="EMBL" id="SEO00480.1"/>
    </source>
</evidence>
<name>A0A1H8L5J9_9BACI</name>
<organism evidence="2 3">
    <name type="scientific">Amphibacillus marinus</name>
    <dbReference type="NCBI Taxonomy" id="872970"/>
    <lineage>
        <taxon>Bacteria</taxon>
        <taxon>Bacillati</taxon>
        <taxon>Bacillota</taxon>
        <taxon>Bacilli</taxon>
        <taxon>Bacillales</taxon>
        <taxon>Bacillaceae</taxon>
        <taxon>Amphibacillus</taxon>
    </lineage>
</organism>
<proteinExistence type="predicted"/>